<evidence type="ECO:0000313" key="7">
    <source>
        <dbReference type="EMBL" id="UNM11365.1"/>
    </source>
</evidence>
<dbReference type="InterPro" id="IPR003593">
    <property type="entry name" value="AAA+_ATPase"/>
</dbReference>
<proteinExistence type="inferred from homology"/>
<keyword evidence="4 7" id="KW-0067">ATP-binding</keyword>
<dbReference type="SUPFAM" id="SSF52540">
    <property type="entry name" value="P-loop containing nucleoside triphosphate hydrolases"/>
    <property type="match status" value="1"/>
</dbReference>
<evidence type="ECO:0000256" key="3">
    <source>
        <dbReference type="ARBA" id="ARBA00022741"/>
    </source>
</evidence>
<dbReference type="EMBL" id="CP071872">
    <property type="protein sequence ID" value="UNM11365.1"/>
    <property type="molecule type" value="Genomic_DNA"/>
</dbReference>
<evidence type="ECO:0000313" key="8">
    <source>
        <dbReference type="Proteomes" id="UP000828924"/>
    </source>
</evidence>
<evidence type="ECO:0000256" key="4">
    <source>
        <dbReference type="ARBA" id="ARBA00022840"/>
    </source>
</evidence>
<comment type="similarity">
    <text evidence="1">Belongs to the ABC transporter superfamily.</text>
</comment>
<feature type="region of interest" description="Disordered" evidence="5">
    <location>
        <begin position="299"/>
        <end position="318"/>
    </location>
</feature>
<accession>A0ABY3WGS1</accession>
<dbReference type="Pfam" id="PF00005">
    <property type="entry name" value="ABC_tran"/>
    <property type="match status" value="1"/>
</dbReference>
<dbReference type="PROSITE" id="PS50893">
    <property type="entry name" value="ABC_TRANSPORTER_2"/>
    <property type="match status" value="1"/>
</dbReference>
<organism evidence="7 8">
    <name type="scientific">Streptomyces formicae</name>
    <dbReference type="NCBI Taxonomy" id="1616117"/>
    <lineage>
        <taxon>Bacteria</taxon>
        <taxon>Bacillati</taxon>
        <taxon>Actinomycetota</taxon>
        <taxon>Actinomycetes</taxon>
        <taxon>Kitasatosporales</taxon>
        <taxon>Streptomycetaceae</taxon>
        <taxon>Streptomyces</taxon>
    </lineage>
</organism>
<reference evidence="7 8" key="1">
    <citation type="submission" date="2021-03" db="EMBL/GenBank/DDBJ databases">
        <title>Complete genome of Streptomyces formicae strain 1H-GS9 (DSM 100524).</title>
        <authorList>
            <person name="Atanasov K.E."/>
            <person name="Altabella T."/>
            <person name="Ferrer A."/>
        </authorList>
    </citation>
    <scope>NUCLEOTIDE SEQUENCE [LARGE SCALE GENOMIC DNA]</scope>
    <source>
        <strain evidence="7 8">1H-GS9</strain>
    </source>
</reference>
<keyword evidence="2" id="KW-0813">Transport</keyword>
<evidence type="ECO:0000256" key="5">
    <source>
        <dbReference type="SAM" id="MobiDB-lite"/>
    </source>
</evidence>
<dbReference type="InterPro" id="IPR027417">
    <property type="entry name" value="P-loop_NTPase"/>
</dbReference>
<gene>
    <name evidence="7" type="ORF">J4032_07330</name>
</gene>
<evidence type="ECO:0000256" key="2">
    <source>
        <dbReference type="ARBA" id="ARBA00022448"/>
    </source>
</evidence>
<keyword evidence="3" id="KW-0547">Nucleotide-binding</keyword>
<protein>
    <submittedName>
        <fullName evidence="7">ATP-binding cassette domain-containing protein</fullName>
    </submittedName>
</protein>
<dbReference type="PANTHER" id="PTHR43335">
    <property type="entry name" value="ABC TRANSPORTER, ATP-BINDING PROTEIN"/>
    <property type="match status" value="1"/>
</dbReference>
<dbReference type="Proteomes" id="UP000828924">
    <property type="component" value="Chromosome"/>
</dbReference>
<dbReference type="SMART" id="SM00382">
    <property type="entry name" value="AAA"/>
    <property type="match status" value="1"/>
</dbReference>
<dbReference type="Gene3D" id="3.40.50.300">
    <property type="entry name" value="P-loop containing nucleotide triphosphate hydrolases"/>
    <property type="match status" value="1"/>
</dbReference>
<dbReference type="InterPro" id="IPR003439">
    <property type="entry name" value="ABC_transporter-like_ATP-bd"/>
</dbReference>
<dbReference type="RefSeq" id="WP_242329910.1">
    <property type="nucleotide sequence ID" value="NZ_CP071872.1"/>
</dbReference>
<dbReference type="GO" id="GO:0005524">
    <property type="term" value="F:ATP binding"/>
    <property type="evidence" value="ECO:0007669"/>
    <property type="project" value="UniProtKB-KW"/>
</dbReference>
<keyword evidence="8" id="KW-1185">Reference proteome</keyword>
<evidence type="ECO:0000259" key="6">
    <source>
        <dbReference type="PROSITE" id="PS50893"/>
    </source>
</evidence>
<name>A0ABY3WGS1_9ACTN</name>
<feature type="domain" description="ABC transporter" evidence="6">
    <location>
        <begin position="2"/>
        <end position="227"/>
    </location>
</feature>
<evidence type="ECO:0000256" key="1">
    <source>
        <dbReference type="ARBA" id="ARBA00005417"/>
    </source>
</evidence>
<sequence>MIELEGLTKRFGAKVAVDHLSFQVRPGMVTGFLGPNGAGKSTTMRMMLDLDNPTSGSVRIDGKHYRELQDPLKYIGALLDAKAMHGGRSAYNNLLCLAQANRIPEKRVSEVLDLVGLTAVARKKSKGFSLGMGQRLGIASALLGDPRVLLFDEPVNGLDPEGIHWIRNLMKLLASEGRTIFVSSHLMSEMALTADHLIVIGQGKLLADTSMADFIHQNSRSYVRLRSPQQERLRDVLHEQGLAAIESGNGTLEIDGATTEQIGELAAQHRIVLHELSAQRASLEEAFMQMTAGAVEYHAHSTETGTSAPQWAPRNEGA</sequence>
<dbReference type="PANTHER" id="PTHR43335:SF4">
    <property type="entry name" value="ABC TRANSPORTER, ATP-BINDING PROTEIN"/>
    <property type="match status" value="1"/>
</dbReference>